<reference evidence="1 2" key="1">
    <citation type="journal article" date="2022" name="bioRxiv">
        <title>The genome of the oomycete Peronosclerospora sorghi, a cosmopolitan pathogen of maize and sorghum, is inflated with dispersed pseudogenes.</title>
        <authorList>
            <person name="Fletcher K."/>
            <person name="Martin F."/>
            <person name="Isakeit T."/>
            <person name="Cavanaugh K."/>
            <person name="Magill C."/>
            <person name="Michelmore R."/>
        </authorList>
    </citation>
    <scope>NUCLEOTIDE SEQUENCE [LARGE SCALE GENOMIC DNA]</scope>
    <source>
        <strain evidence="1">P6</strain>
    </source>
</reference>
<comment type="caution">
    <text evidence="1">The sequence shown here is derived from an EMBL/GenBank/DDBJ whole genome shotgun (WGS) entry which is preliminary data.</text>
</comment>
<name>A0ACC0WQ90_9STRA</name>
<dbReference type="Proteomes" id="UP001163321">
    <property type="component" value="Chromosome 1"/>
</dbReference>
<dbReference type="EMBL" id="CM047580">
    <property type="protein sequence ID" value="KAI9920850.1"/>
    <property type="molecule type" value="Genomic_DNA"/>
</dbReference>
<organism evidence="1 2">
    <name type="scientific">Peronosclerospora sorghi</name>
    <dbReference type="NCBI Taxonomy" id="230839"/>
    <lineage>
        <taxon>Eukaryota</taxon>
        <taxon>Sar</taxon>
        <taxon>Stramenopiles</taxon>
        <taxon>Oomycota</taxon>
        <taxon>Peronosporomycetes</taxon>
        <taxon>Peronosporales</taxon>
        <taxon>Peronosporaceae</taxon>
        <taxon>Peronosclerospora</taxon>
    </lineage>
</organism>
<evidence type="ECO:0000313" key="1">
    <source>
        <dbReference type="EMBL" id="KAI9920850.1"/>
    </source>
</evidence>
<gene>
    <name evidence="1" type="ORF">PsorP6_000008</name>
</gene>
<evidence type="ECO:0000313" key="2">
    <source>
        <dbReference type="Proteomes" id="UP001163321"/>
    </source>
</evidence>
<keyword evidence="2" id="KW-1185">Reference proteome</keyword>
<sequence>MFDEVLKFGAAIVDGLVNYEHPVFVYIPPFAELRGGAWAVVDPTINEGIMEMYADPQARGGVLEPAGLIEIKYRKKQLLETMHRLDDKLKQAHFDKNIEGAKILAEIKTREEMLLPIYVQVATEFGDLHDTPGRMKSVGCIRQIIPWANSRKFFYWRLKRQLSEFSLRRQIVAASAGGPCATTCVSLEQVLKGLLTEEVNGGRVPRQQNVSSGHTVTRMYYCGSQVTRNGSHLVWRVCSKSRWRRSLSKLVGKIRRPPWLVFWKC</sequence>
<accession>A0ACC0WQ90</accession>
<protein>
    <submittedName>
        <fullName evidence="1">Uncharacterized protein</fullName>
    </submittedName>
</protein>
<proteinExistence type="predicted"/>